<evidence type="ECO:0000256" key="5">
    <source>
        <dbReference type="SAM" id="Coils"/>
    </source>
</evidence>
<dbReference type="Gene3D" id="1.20.1160.11">
    <property type="entry name" value="Paired amphipathic helix"/>
    <property type="match status" value="3"/>
</dbReference>
<name>A0ABP1FLT0_9CHLO</name>
<dbReference type="PROSITE" id="PS51477">
    <property type="entry name" value="PAH"/>
    <property type="match status" value="3"/>
</dbReference>
<evidence type="ECO:0000313" key="9">
    <source>
        <dbReference type="Proteomes" id="UP001497392"/>
    </source>
</evidence>
<dbReference type="EMBL" id="CAXHTA020000004">
    <property type="protein sequence ID" value="CAL5220925.1"/>
    <property type="molecule type" value="Genomic_DNA"/>
</dbReference>
<evidence type="ECO:0000259" key="7">
    <source>
        <dbReference type="SMART" id="SM00761"/>
    </source>
</evidence>
<dbReference type="InterPro" id="IPR003822">
    <property type="entry name" value="PAH"/>
</dbReference>
<comment type="caution">
    <text evidence="8">The sequence shown here is derived from an EMBL/GenBank/DDBJ whole genome shotgun (WGS) entry which is preliminary data.</text>
</comment>
<evidence type="ECO:0000256" key="4">
    <source>
        <dbReference type="PROSITE-ProRule" id="PRU00810"/>
    </source>
</evidence>
<keyword evidence="2" id="KW-0678">Repressor</keyword>
<feature type="region of interest" description="Disordered" evidence="6">
    <location>
        <begin position="1040"/>
        <end position="1059"/>
    </location>
</feature>
<feature type="domain" description="Histone deacetylase interacting" evidence="7">
    <location>
        <begin position="358"/>
        <end position="458"/>
    </location>
</feature>
<dbReference type="PANTHER" id="PTHR12346:SF0">
    <property type="entry name" value="SIN3A, ISOFORM G"/>
    <property type="match status" value="1"/>
</dbReference>
<keyword evidence="3 4" id="KW-0539">Nucleus</keyword>
<dbReference type="InterPro" id="IPR036600">
    <property type="entry name" value="PAH_sf"/>
</dbReference>
<feature type="compositionally biased region" description="Acidic residues" evidence="6">
    <location>
        <begin position="769"/>
        <end position="781"/>
    </location>
</feature>
<proteinExistence type="predicted"/>
<feature type="region of interest" description="Disordered" evidence="6">
    <location>
        <begin position="646"/>
        <end position="698"/>
    </location>
</feature>
<keyword evidence="9" id="KW-1185">Reference proteome</keyword>
<keyword evidence="5" id="KW-0175">Coiled coil</keyword>
<dbReference type="InterPro" id="IPR031693">
    <property type="entry name" value="Sin3_C"/>
</dbReference>
<evidence type="ECO:0000256" key="3">
    <source>
        <dbReference type="ARBA" id="ARBA00023242"/>
    </source>
</evidence>
<comment type="subcellular location">
    <subcellularLocation>
        <location evidence="1 4">Nucleus</location>
    </subcellularLocation>
</comment>
<feature type="region of interest" description="Disordered" evidence="6">
    <location>
        <begin position="1122"/>
        <end position="1149"/>
    </location>
</feature>
<evidence type="ECO:0000256" key="6">
    <source>
        <dbReference type="SAM" id="MobiDB-lite"/>
    </source>
</evidence>
<gene>
    <name evidence="8" type="primary">g3022</name>
    <name evidence="8" type="ORF">VP750_LOCUS2584</name>
</gene>
<feature type="region of interest" description="Disordered" evidence="6">
    <location>
        <begin position="199"/>
        <end position="232"/>
    </location>
</feature>
<dbReference type="SUPFAM" id="SSF47762">
    <property type="entry name" value="PAH2 domain"/>
    <property type="match status" value="3"/>
</dbReference>
<dbReference type="SMART" id="SM00761">
    <property type="entry name" value="HDAC_interact"/>
    <property type="match status" value="1"/>
</dbReference>
<organism evidence="8 9">
    <name type="scientific">Coccomyxa viridis</name>
    <dbReference type="NCBI Taxonomy" id="1274662"/>
    <lineage>
        <taxon>Eukaryota</taxon>
        <taxon>Viridiplantae</taxon>
        <taxon>Chlorophyta</taxon>
        <taxon>core chlorophytes</taxon>
        <taxon>Trebouxiophyceae</taxon>
        <taxon>Trebouxiophyceae incertae sedis</taxon>
        <taxon>Coccomyxaceae</taxon>
        <taxon>Coccomyxa</taxon>
    </lineage>
</organism>
<reference evidence="8 9" key="1">
    <citation type="submission" date="2024-06" db="EMBL/GenBank/DDBJ databases">
        <authorList>
            <person name="Kraege A."/>
            <person name="Thomma B."/>
        </authorList>
    </citation>
    <scope>NUCLEOTIDE SEQUENCE [LARGE SCALE GENOMIC DNA]</scope>
</reference>
<dbReference type="PANTHER" id="PTHR12346">
    <property type="entry name" value="SIN3B-RELATED"/>
    <property type="match status" value="1"/>
</dbReference>
<evidence type="ECO:0000313" key="8">
    <source>
        <dbReference type="EMBL" id="CAL5220925.1"/>
    </source>
</evidence>
<dbReference type="InterPro" id="IPR013194">
    <property type="entry name" value="HDAC_interact_dom"/>
</dbReference>
<dbReference type="Pfam" id="PF08295">
    <property type="entry name" value="Sin3_corepress"/>
    <property type="match status" value="1"/>
</dbReference>
<feature type="region of interest" description="Disordered" evidence="6">
    <location>
        <begin position="1"/>
        <end position="32"/>
    </location>
</feature>
<evidence type="ECO:0000256" key="1">
    <source>
        <dbReference type="ARBA" id="ARBA00004123"/>
    </source>
</evidence>
<feature type="region of interest" description="Disordered" evidence="6">
    <location>
        <begin position="763"/>
        <end position="785"/>
    </location>
</feature>
<evidence type="ECO:0000256" key="2">
    <source>
        <dbReference type="ARBA" id="ARBA00022491"/>
    </source>
</evidence>
<sequence length="1149" mass="130759">MKRTYEGAQSSLNAKRPTRPGPSPNTGGKLTTNDALSYLRDVKVKFSDNKEIYDEFLEIMKEFKAQRINTEGVIKRVKQLFRGHKELILGFNTFLPQGYEITVEEVEEDEKASMQPKAAVEFDQAINYVNKIKTRFASDERVYKAFLEILNMYRKGQKTIGNVYEEVAMLFRSHKDLLEEFTYFLPDAQAPAQAAKRQARAQASFGRGMAPDPGAMRNPHKRKGGSARRSDYYGRDDGLYADDEDYRPRSLSKELTYFEKVKQRLRNREQYQDFLKALNLYASEIVSKSELQQMVHDILARYPDLMMGFQDFLQKCEILEFDFDPKAIQQGRMHARDLQKFKGDKYGSRPISELDVTTWDRCTTSYVRLPGDYPKLPSSHRPVDLHIIWNDTWVSVTSGSEDYSFKHMRKNQYEEALFRCEDDRYELDMLIEQNTSAIRAIRPLCEDIMKMSPEDKQNYRIPEGAMRPIHFRMIGKIYGEQGTGVVDLVRKHPGVAIPVVLPRLMQKEEEWRKVKANMAKMWQKVYDQNYHKSLDHRSFYFKQTDKKTLNTKVMMQEIKEIREKRRSAEDTAKAISVQTPFVFPLNPDLTFNCQDKIVHQHVFEVMKLAFKEILTTEEATEKAYVLWSSFVEPFFGLPPHRREEWELDQKQSNAAQQHHLRRNPSLRATALSGEPGNDSEAEAHSAMGGGDDADDVTTEMVGPVRTTDAASAMMEAVAKAHADEAEGPAAALSQVVAAATALGTVGDSEEPDTALTLSQHKAEQALPGEVDDSADGADEAEQEQRFARCKPLAPVDSERWHAGEPSRLGRIFYGNDNFFIFFRLHQHLSDRLRVAVRCAAAISNPGSFNPDQEQKTPVPELDEAGRAAHKQFMEYVRDLILGEREPSQFEDDVRALLGTNSYVLFTLDKLICRFVKQFQALLADDLAQKLLELYKYESARSPEHFSDPVYNANAHVLLHEDTCFRFESREEDGAFTVQLLDPDRSEVAPGVIESSFAEYLDTFTDRPVAALEDLLDSTGYQRQPFLKRLLPRQVAQSLQRRSRAAEANGSEAGSQMQPPAANIWNGLECKLSTQSSKVSYVLDTEDLLLRRQPASSSGRSAQSAAQQSHRFAEWLAEKFEERGGHEHTLPAPTSAHGGGYPRALPPVMA</sequence>
<feature type="coiled-coil region" evidence="5">
    <location>
        <begin position="551"/>
        <end position="578"/>
    </location>
</feature>
<dbReference type="Pfam" id="PF02671">
    <property type="entry name" value="PAH"/>
    <property type="match status" value="3"/>
</dbReference>
<dbReference type="Pfam" id="PF16879">
    <property type="entry name" value="Sin3a_C"/>
    <property type="match status" value="1"/>
</dbReference>
<accession>A0ABP1FLT0</accession>
<dbReference type="Proteomes" id="UP001497392">
    <property type="component" value="Unassembled WGS sequence"/>
</dbReference>
<dbReference type="InterPro" id="IPR039774">
    <property type="entry name" value="Sin3-like"/>
</dbReference>
<protein>
    <submittedName>
        <fullName evidence="8">G3022 protein</fullName>
    </submittedName>
</protein>